<dbReference type="InterPro" id="IPR004843">
    <property type="entry name" value="Calcineurin-like_PHP"/>
</dbReference>
<name>A0ABX2JMW6_9SPHN</name>
<reference evidence="2 3" key="1">
    <citation type="submission" date="2020-06" db="EMBL/GenBank/DDBJ databases">
        <title>Sphingomonas hominis sp. nov., a member of the Sphingomonas, isolated from the hair of a 22-year-old girl.</title>
        <authorList>
            <person name="Zhang D.-F."/>
            <person name="Cui X.-W."/>
        </authorList>
    </citation>
    <scope>NUCLEOTIDE SEQUENCE [LARGE SCALE GENOMIC DNA]</scope>
    <source>
        <strain evidence="2 3">HHU CXW</strain>
    </source>
</reference>
<evidence type="ECO:0000259" key="1">
    <source>
        <dbReference type="Pfam" id="PF00149"/>
    </source>
</evidence>
<proteinExistence type="predicted"/>
<dbReference type="SUPFAM" id="SSF56300">
    <property type="entry name" value="Metallo-dependent phosphatases"/>
    <property type="match status" value="1"/>
</dbReference>
<keyword evidence="3" id="KW-1185">Reference proteome</keyword>
<dbReference type="CDD" id="cd00144">
    <property type="entry name" value="MPP_PPP_family"/>
    <property type="match status" value="1"/>
</dbReference>
<dbReference type="PANTHER" id="PTHR42850:SF4">
    <property type="entry name" value="ZINC-DEPENDENT ENDOPOLYPHOSPHATASE"/>
    <property type="match status" value="1"/>
</dbReference>
<gene>
    <name evidence="2" type="ORF">HRV97_11530</name>
</gene>
<dbReference type="InterPro" id="IPR029052">
    <property type="entry name" value="Metallo-depent_PP-like"/>
</dbReference>
<evidence type="ECO:0000313" key="2">
    <source>
        <dbReference type="EMBL" id="NTS65792.1"/>
    </source>
</evidence>
<dbReference type="Gene3D" id="3.60.21.10">
    <property type="match status" value="1"/>
</dbReference>
<accession>A0ABX2JMW6</accession>
<feature type="domain" description="Calcineurin-like phosphoesterase" evidence="1">
    <location>
        <begin position="25"/>
        <end position="214"/>
    </location>
</feature>
<dbReference type="InterPro" id="IPR006186">
    <property type="entry name" value="Ser/Thr-sp_prot-phosphatase"/>
</dbReference>
<dbReference type="PANTHER" id="PTHR42850">
    <property type="entry name" value="METALLOPHOSPHOESTERASE"/>
    <property type="match status" value="1"/>
</dbReference>
<evidence type="ECO:0000313" key="3">
    <source>
        <dbReference type="Proteomes" id="UP000621447"/>
    </source>
</evidence>
<dbReference type="PRINTS" id="PR00114">
    <property type="entry name" value="STPHPHTASE"/>
</dbReference>
<protein>
    <submittedName>
        <fullName evidence="2">Serine/threonine protein phosphatase</fullName>
    </submittedName>
</protein>
<dbReference type="EMBL" id="JABULH010000004">
    <property type="protein sequence ID" value="NTS65792.1"/>
    <property type="molecule type" value="Genomic_DNA"/>
</dbReference>
<dbReference type="RefSeq" id="WP_174194405.1">
    <property type="nucleotide sequence ID" value="NZ_JABULH010000004.1"/>
</dbReference>
<comment type="caution">
    <text evidence="2">The sequence shown here is derived from an EMBL/GenBank/DDBJ whole genome shotgun (WGS) entry which is preliminary data.</text>
</comment>
<dbReference type="InterPro" id="IPR050126">
    <property type="entry name" value="Ap4A_hydrolase"/>
</dbReference>
<sequence length="255" mass="27716">MLRKLFRGGARASATPPSMIPPGERVYAIGDVHGCLTQLDALLAMMAQDEAERGAAETTIVMLGDVVDRGPASAQVVERLIALKAEAPRTRFLKGNHEEVFLHALGGDDQALRMFCRIGGRETIMSYGVDAREYERLDYAELAKRLLAVVPDAHRGFLDAFEDVVTIGDYAFVHAGIRPNVALSLQKSSDLRWIRGAFLDYPGRHEKMIVHGHTITPEVERRAGRIGIDTGAYAGGPLTALGIEGDATWVLQAPA</sequence>
<dbReference type="Proteomes" id="UP000621447">
    <property type="component" value="Unassembled WGS sequence"/>
</dbReference>
<dbReference type="Pfam" id="PF00149">
    <property type="entry name" value="Metallophos"/>
    <property type="match status" value="1"/>
</dbReference>
<organism evidence="2 3">
    <name type="scientific">Sphingomonas hominis</name>
    <dbReference type="NCBI Taxonomy" id="2741495"/>
    <lineage>
        <taxon>Bacteria</taxon>
        <taxon>Pseudomonadati</taxon>
        <taxon>Pseudomonadota</taxon>
        <taxon>Alphaproteobacteria</taxon>
        <taxon>Sphingomonadales</taxon>
        <taxon>Sphingomonadaceae</taxon>
        <taxon>Sphingomonas</taxon>
    </lineage>
</organism>